<dbReference type="Proteomes" id="UP000177821">
    <property type="component" value="Unassembled WGS sequence"/>
</dbReference>
<protein>
    <submittedName>
        <fullName evidence="2">Uncharacterized protein</fullName>
    </submittedName>
</protein>
<keyword evidence="1" id="KW-0812">Transmembrane</keyword>
<proteinExistence type="predicted"/>
<dbReference type="EMBL" id="MHCX01000045">
    <property type="protein sequence ID" value="OGY28688.1"/>
    <property type="molecule type" value="Genomic_DNA"/>
</dbReference>
<feature type="transmembrane region" description="Helical" evidence="1">
    <location>
        <begin position="62"/>
        <end position="86"/>
    </location>
</feature>
<evidence type="ECO:0000313" key="2">
    <source>
        <dbReference type="EMBL" id="OGY28688.1"/>
    </source>
</evidence>
<keyword evidence="1" id="KW-1133">Transmembrane helix</keyword>
<organism evidence="2 3">
    <name type="scientific">Candidatus Woykebacteria bacterium RIFCSPHIGHO2_02_FULL_43_16b</name>
    <dbReference type="NCBI Taxonomy" id="1802601"/>
    <lineage>
        <taxon>Bacteria</taxon>
        <taxon>Candidatus Woykeibacteriota</taxon>
    </lineage>
</organism>
<dbReference type="AlphaFoldDB" id="A0A1G1WLR4"/>
<comment type="caution">
    <text evidence="2">The sequence shown here is derived from an EMBL/GenBank/DDBJ whole genome shotgun (WGS) entry which is preliminary data.</text>
</comment>
<reference evidence="2 3" key="1">
    <citation type="journal article" date="2016" name="Nat. Commun.">
        <title>Thousands of microbial genomes shed light on interconnected biogeochemical processes in an aquifer system.</title>
        <authorList>
            <person name="Anantharaman K."/>
            <person name="Brown C.T."/>
            <person name="Hug L.A."/>
            <person name="Sharon I."/>
            <person name="Castelle C.J."/>
            <person name="Probst A.J."/>
            <person name="Thomas B.C."/>
            <person name="Singh A."/>
            <person name="Wilkins M.J."/>
            <person name="Karaoz U."/>
            <person name="Brodie E.L."/>
            <person name="Williams K.H."/>
            <person name="Hubbard S.S."/>
            <person name="Banfield J.F."/>
        </authorList>
    </citation>
    <scope>NUCLEOTIDE SEQUENCE [LARGE SCALE GENOMIC DNA]</scope>
</reference>
<gene>
    <name evidence="2" type="ORF">A3J50_01060</name>
</gene>
<evidence type="ECO:0000313" key="3">
    <source>
        <dbReference type="Proteomes" id="UP000177821"/>
    </source>
</evidence>
<sequence length="104" mass="11311">MRGVVNSFLIPLGLITLLGGILYGYNRFLGEMLRSKADFSGIALVIYLVSIGVSSVQHIGAGLAILAAFLDTGLLMVLGAGFYRLFKWVDEKFHFPFLKRGSNG</sequence>
<keyword evidence="1" id="KW-0472">Membrane</keyword>
<accession>A0A1G1WLR4</accession>
<feature type="transmembrane region" description="Helical" evidence="1">
    <location>
        <begin position="37"/>
        <end position="56"/>
    </location>
</feature>
<evidence type="ECO:0000256" key="1">
    <source>
        <dbReference type="SAM" id="Phobius"/>
    </source>
</evidence>
<name>A0A1G1WLR4_9BACT</name>
<feature type="transmembrane region" description="Helical" evidence="1">
    <location>
        <begin position="6"/>
        <end position="25"/>
    </location>
</feature>